<dbReference type="EMBL" id="LT576035">
    <property type="protein sequence ID" value="SBN38375.1"/>
    <property type="molecule type" value="Genomic_DNA"/>
</dbReference>
<name>A0A2C8AAE5_9ACTN</name>
<accession>A0A2C8AAE5</accession>
<evidence type="ECO:0000256" key="1">
    <source>
        <dbReference type="SAM" id="Phobius"/>
    </source>
</evidence>
<organism evidence="2">
    <name type="scientific">Propionibacterium freudenreichii</name>
    <dbReference type="NCBI Taxonomy" id="1744"/>
    <lineage>
        <taxon>Bacteria</taxon>
        <taxon>Bacillati</taxon>
        <taxon>Actinomycetota</taxon>
        <taxon>Actinomycetes</taxon>
        <taxon>Propionibacteriales</taxon>
        <taxon>Propionibacteriaceae</taxon>
        <taxon>Propionibacterium</taxon>
    </lineage>
</organism>
<proteinExistence type="predicted"/>
<keyword evidence="1" id="KW-0812">Transmembrane</keyword>
<evidence type="ECO:0000313" key="2">
    <source>
        <dbReference type="EMBL" id="SBN38375.1"/>
    </source>
</evidence>
<feature type="transmembrane region" description="Helical" evidence="1">
    <location>
        <begin position="170"/>
        <end position="192"/>
    </location>
</feature>
<feature type="transmembrane region" description="Helical" evidence="1">
    <location>
        <begin position="238"/>
        <end position="263"/>
    </location>
</feature>
<dbReference type="GeneID" id="61221853"/>
<feature type="transmembrane region" description="Helical" evidence="1">
    <location>
        <begin position="388"/>
        <end position="409"/>
    </location>
</feature>
<dbReference type="AlphaFoldDB" id="A0A2C8AAE5"/>
<feature type="transmembrane region" description="Helical" evidence="1">
    <location>
        <begin position="336"/>
        <end position="354"/>
    </location>
</feature>
<feature type="transmembrane region" description="Helical" evidence="1">
    <location>
        <begin position="128"/>
        <end position="150"/>
    </location>
</feature>
<keyword evidence="1" id="KW-1133">Transmembrane helix</keyword>
<feature type="transmembrane region" description="Helical" evidence="1">
    <location>
        <begin position="72"/>
        <end position="96"/>
    </location>
</feature>
<feature type="transmembrane region" description="Helical" evidence="1">
    <location>
        <begin position="421"/>
        <end position="439"/>
    </location>
</feature>
<gene>
    <name evidence="2" type="ORF">PFR_JS10_732</name>
</gene>
<protein>
    <submittedName>
        <fullName evidence="2">Efflux ABC transporter, permease protein</fullName>
    </submittedName>
</protein>
<feature type="transmembrane region" description="Helical" evidence="1">
    <location>
        <begin position="213"/>
        <end position="232"/>
    </location>
</feature>
<reference evidence="2" key="1">
    <citation type="submission" date="2016-05" db="EMBL/GenBank/DDBJ databases">
        <authorList>
            <person name="Lavstsen T."/>
            <person name="Jespersen J.S."/>
        </authorList>
    </citation>
    <scope>NUCLEOTIDE SEQUENCE</scope>
    <source>
        <strain evidence="2">PFRJS10</strain>
    </source>
</reference>
<keyword evidence="1" id="KW-0472">Membrane</keyword>
<sequence length="459" mass="47524">MRPQSLVRVAALVTRPGRGGSARDARGVLTVLSVVAYTVVQALALSVAAGVMVFVDHDRHPSNRFQADNSGIYVLLAMLAGAVLIAPLVVLCAAAARMGALRRARRLSIVRLLGGSPAEVRTIGVIEAFGHALVGVVGGTVVYLATLPLWSPLHFEGQALSAAAMWIGPLGLGLVSLAVLVIATASAVIGLQRVAISPLGVVRRTAAPGLKKARLIVPLVIVVGWAVAGQLISDTGFVVVVGSIVLALAALLAGVDFVGPLLVQWLGNAMASRANSAASLIAGRRIADAPKATWRAVGALSMASFLASFTAMLPLFGNGSDSDQDMVVLLGDMRQGVLLTLSIAFLLTAVSSGLNQAAKILDRIGDARTLSVAGAPRGLLTAIRRREVLVPVVVATVMPALAGLAFQFPFTGPLITQRPDMLITLLATLVAGIGLVFAVQECCSPLQTRLLREQQRSTD</sequence>
<feature type="transmembrane region" description="Helical" evidence="1">
    <location>
        <begin position="28"/>
        <end position="52"/>
    </location>
</feature>
<feature type="transmembrane region" description="Helical" evidence="1">
    <location>
        <begin position="294"/>
        <end position="316"/>
    </location>
</feature>
<dbReference type="RefSeq" id="WP_155487533.1">
    <property type="nucleotide sequence ID" value="NZ_CCYU01000016.1"/>
</dbReference>